<protein>
    <submittedName>
        <fullName evidence="1">Uncharacterized protein</fullName>
    </submittedName>
</protein>
<proteinExistence type="predicted"/>
<dbReference type="AlphaFoldDB" id="A0A0H2VCX8"/>
<accession>A0A0H2VCX8</accession>
<reference evidence="1 2" key="1">
    <citation type="journal article" date="2002" name="Proc. Natl. Acad. Sci. U.S.A.">
        <title>Extensive mosaic structure revealed by the complete genome sequence of uropathogenic Escherichia coli.</title>
        <authorList>
            <person name="Welch R.A."/>
            <person name="Burland V."/>
            <person name="Plunkett G.III."/>
            <person name="Redford P."/>
            <person name="Roesch P."/>
            <person name="Rasko D."/>
            <person name="Buckles E.L."/>
            <person name="Liou S.R."/>
            <person name="Boutin A."/>
            <person name="Hackett J."/>
            <person name="Stroud D."/>
            <person name="Mayhew G.F."/>
            <person name="Rose D.J."/>
            <person name="Zhou S."/>
            <person name="Schwartz D.C."/>
            <person name="Perna N.T."/>
            <person name="Mobley H.L."/>
            <person name="Donnenberg M.S."/>
            <person name="Blattner F.R."/>
        </authorList>
    </citation>
    <scope>NUCLEOTIDE SEQUENCE [LARGE SCALE GENOMIC DNA]</scope>
    <source>
        <strain evidence="2">CFT073 / ATCC 700928 / UPEC</strain>
    </source>
</reference>
<organism evidence="1 2">
    <name type="scientific">Escherichia coli O6:H1 (strain CFT073 / ATCC 700928 / UPEC)</name>
    <dbReference type="NCBI Taxonomy" id="199310"/>
    <lineage>
        <taxon>Bacteria</taxon>
        <taxon>Pseudomonadati</taxon>
        <taxon>Pseudomonadota</taxon>
        <taxon>Gammaproteobacteria</taxon>
        <taxon>Enterobacterales</taxon>
        <taxon>Enterobacteriaceae</taxon>
        <taxon>Escherichia</taxon>
    </lineage>
</organism>
<evidence type="ECO:0000313" key="2">
    <source>
        <dbReference type="Proteomes" id="UP000001410"/>
    </source>
</evidence>
<dbReference type="EMBL" id="AE014075">
    <property type="protein sequence ID" value="AAN83189.1"/>
    <property type="molecule type" value="Genomic_DNA"/>
</dbReference>
<dbReference type="HOGENOM" id="CLU_3232828_0_0_6"/>
<gene>
    <name evidence="1" type="ordered locus">c4756</name>
</gene>
<keyword evidence="2" id="KW-1185">Reference proteome</keyword>
<sequence length="43" mass="5189">MYSQRRVQFVIFTGQLQPQNFMADFTFPSSLSFLKREIILKFK</sequence>
<dbReference type="STRING" id="199310.c4756"/>
<dbReference type="KEGG" id="ecc:c4756"/>
<name>A0A0H2VCX8_ECOL6</name>
<evidence type="ECO:0000313" key="1">
    <source>
        <dbReference type="EMBL" id="AAN83189.1"/>
    </source>
</evidence>
<dbReference type="Proteomes" id="UP000001410">
    <property type="component" value="Chromosome"/>
</dbReference>